<proteinExistence type="predicted"/>
<feature type="non-terminal residue" evidence="1">
    <location>
        <position position="1"/>
    </location>
</feature>
<evidence type="ECO:0000313" key="2">
    <source>
        <dbReference type="Proteomes" id="UP001238603"/>
    </source>
</evidence>
<dbReference type="EMBL" id="JASVDS010000003">
    <property type="protein sequence ID" value="MDL5033113.1"/>
    <property type="molecule type" value="Genomic_DNA"/>
</dbReference>
<reference evidence="1 2" key="1">
    <citation type="submission" date="2023-06" db="EMBL/GenBank/DDBJ databases">
        <title>Pelomonas sp. APW6 16S ribosomal RNA gene genome sequencing and assembly.</title>
        <authorList>
            <person name="Woo H."/>
        </authorList>
    </citation>
    <scope>NUCLEOTIDE SEQUENCE [LARGE SCALE GENOMIC DNA]</scope>
    <source>
        <strain evidence="1 2">APW6</strain>
    </source>
</reference>
<comment type="caution">
    <text evidence="1">The sequence shown here is derived from an EMBL/GenBank/DDBJ whole genome shotgun (WGS) entry which is preliminary data.</text>
</comment>
<dbReference type="RefSeq" id="WP_285983164.1">
    <property type="nucleotide sequence ID" value="NZ_JASVDS010000003.1"/>
</dbReference>
<dbReference type="Proteomes" id="UP001238603">
    <property type="component" value="Unassembled WGS sequence"/>
</dbReference>
<organism evidence="1 2">
    <name type="scientific">Roseateles subflavus</name>
    <dbReference type="NCBI Taxonomy" id="3053353"/>
    <lineage>
        <taxon>Bacteria</taxon>
        <taxon>Pseudomonadati</taxon>
        <taxon>Pseudomonadota</taxon>
        <taxon>Betaproteobacteria</taxon>
        <taxon>Burkholderiales</taxon>
        <taxon>Sphaerotilaceae</taxon>
        <taxon>Roseateles</taxon>
    </lineage>
</organism>
<protein>
    <submittedName>
        <fullName evidence="1">Uncharacterized protein</fullName>
    </submittedName>
</protein>
<accession>A0ABT7LJS4</accession>
<gene>
    <name evidence="1" type="ORF">QRD43_14455</name>
</gene>
<name>A0ABT7LJS4_9BURK</name>
<keyword evidence="2" id="KW-1185">Reference proteome</keyword>
<evidence type="ECO:0000313" key="1">
    <source>
        <dbReference type="EMBL" id="MDL5033113.1"/>
    </source>
</evidence>
<sequence>RCLPLRFASLTCHQQRSEIMTEFLSYRQAFLKIYFRNFQTAWRNIQISPRIKTEISLRPATSVLRFVSKHCISSEALDCSTAFSANARLSEEILEEGLPALFSHAAGTRTPVPVSLPGRPLPAWSGWKAASPPG</sequence>